<dbReference type="PANTHER" id="PTHR23407">
    <property type="entry name" value="ATPASE INHIBITOR/5-FORMYLTETRAHYDROFOLATE CYCLO-LIGASE"/>
    <property type="match status" value="1"/>
</dbReference>
<evidence type="ECO:0000256" key="1">
    <source>
        <dbReference type="PIRSR" id="PIRSR006806-1"/>
    </source>
</evidence>
<dbReference type="InterPro" id="IPR002698">
    <property type="entry name" value="FTHF_cligase"/>
</dbReference>
<organism evidence="3 4">
    <name type="scientific">Aequorivita ciconiae</name>
    <dbReference type="NCBI Taxonomy" id="2494375"/>
    <lineage>
        <taxon>Bacteria</taxon>
        <taxon>Pseudomonadati</taxon>
        <taxon>Bacteroidota</taxon>
        <taxon>Flavobacteriia</taxon>
        <taxon>Flavobacteriales</taxon>
        <taxon>Flavobacteriaceae</taxon>
        <taxon>Aequorivita</taxon>
    </lineage>
</organism>
<keyword evidence="1 2" id="KW-0067">ATP-binding</keyword>
<dbReference type="SUPFAM" id="SSF100950">
    <property type="entry name" value="NagB/RpiA/CoA transferase-like"/>
    <property type="match status" value="1"/>
</dbReference>
<dbReference type="GO" id="GO:0035999">
    <property type="term" value="P:tetrahydrofolate interconversion"/>
    <property type="evidence" value="ECO:0007669"/>
    <property type="project" value="TreeGrafter"/>
</dbReference>
<dbReference type="GO" id="GO:0009396">
    <property type="term" value="P:folic acid-containing compound biosynthetic process"/>
    <property type="evidence" value="ECO:0007669"/>
    <property type="project" value="TreeGrafter"/>
</dbReference>
<dbReference type="GO" id="GO:0030272">
    <property type="term" value="F:5-formyltetrahydrofolate cyclo-ligase activity"/>
    <property type="evidence" value="ECO:0007669"/>
    <property type="project" value="UniProtKB-EC"/>
</dbReference>
<proteinExistence type="inferred from homology"/>
<keyword evidence="2" id="KW-0479">Metal-binding</keyword>
<dbReference type="PIRSF" id="PIRSF006806">
    <property type="entry name" value="FTHF_cligase"/>
    <property type="match status" value="1"/>
</dbReference>
<dbReference type="Proteomes" id="UP000285517">
    <property type="component" value="Chromosome"/>
</dbReference>
<gene>
    <name evidence="3" type="ORF">EI546_12910</name>
</gene>
<feature type="binding site" evidence="1">
    <location>
        <position position="51"/>
    </location>
    <ligand>
        <name>substrate</name>
    </ligand>
</feature>
<dbReference type="Pfam" id="PF01812">
    <property type="entry name" value="5-FTHF_cyc-lig"/>
    <property type="match status" value="1"/>
</dbReference>
<comment type="cofactor">
    <cofactor evidence="2">
        <name>Mg(2+)</name>
        <dbReference type="ChEBI" id="CHEBI:18420"/>
    </cofactor>
</comment>
<comment type="similarity">
    <text evidence="2">Belongs to the 5-formyltetrahydrofolate cyclo-ligase family.</text>
</comment>
<keyword evidence="1 2" id="KW-0547">Nucleotide-binding</keyword>
<dbReference type="EC" id="6.3.3.2" evidence="2"/>
<evidence type="ECO:0000313" key="3">
    <source>
        <dbReference type="EMBL" id="QAA82563.1"/>
    </source>
</evidence>
<protein>
    <recommendedName>
        <fullName evidence="2">5-formyltetrahydrofolate cyclo-ligase</fullName>
        <ecNumber evidence="2">6.3.3.2</ecNumber>
    </recommendedName>
</protein>
<evidence type="ECO:0000313" key="4">
    <source>
        <dbReference type="Proteomes" id="UP000285517"/>
    </source>
</evidence>
<reference evidence="3 4" key="1">
    <citation type="submission" date="2019-01" db="EMBL/GenBank/DDBJ databases">
        <title>Complete genome sequencing of Aequorivita sp. H23M31.</title>
        <authorList>
            <person name="Bae J.-W."/>
        </authorList>
    </citation>
    <scope>NUCLEOTIDE SEQUENCE [LARGE SCALE GENOMIC DNA]</scope>
    <source>
        <strain evidence="3 4">H23M31</strain>
    </source>
</reference>
<dbReference type="InterPro" id="IPR024185">
    <property type="entry name" value="FTHF_cligase-like_sf"/>
</dbReference>
<sequence length="194" mass="22362">MSHKSDLRIKYKKLREDLSESSVEDMSLQIANQALKLPIWNGTYYHIFLPISHKKEVDTSFLMHILQGKEKSIVVSKADFSTNEMKHILLQDNTPLKVSDYGIPEPVSGIEISPEILDVVFVPLLAYDLNGHRIGYGKGFYDRFLKKCRKDTVFIGLSFFEPEPKIFFEATDIPLDYCITPEKTFDFKNNHLSL</sequence>
<dbReference type="AlphaFoldDB" id="A0A410G5M8"/>
<keyword evidence="3" id="KW-0436">Ligase</keyword>
<accession>A0A410G5M8</accession>
<dbReference type="RefSeq" id="WP_128250928.1">
    <property type="nucleotide sequence ID" value="NZ_CP034951.1"/>
</dbReference>
<feature type="binding site" evidence="1">
    <location>
        <begin position="4"/>
        <end position="8"/>
    </location>
    <ligand>
        <name>ATP</name>
        <dbReference type="ChEBI" id="CHEBI:30616"/>
    </ligand>
</feature>
<dbReference type="KEGG" id="aev:EI546_12910"/>
<dbReference type="GO" id="GO:0005524">
    <property type="term" value="F:ATP binding"/>
    <property type="evidence" value="ECO:0007669"/>
    <property type="project" value="UniProtKB-KW"/>
</dbReference>
<dbReference type="PANTHER" id="PTHR23407:SF11">
    <property type="entry name" value="CHROMOSOME UNDETERMINED SCAFFOLD_24, WHOLE GENOME SHOTGUN SEQUENCE"/>
    <property type="match status" value="1"/>
</dbReference>
<keyword evidence="4" id="KW-1185">Reference proteome</keyword>
<evidence type="ECO:0000256" key="2">
    <source>
        <dbReference type="RuleBase" id="RU361279"/>
    </source>
</evidence>
<dbReference type="OrthoDB" id="9801938at2"/>
<feature type="binding site" evidence="1">
    <location>
        <position position="56"/>
    </location>
    <ligand>
        <name>substrate</name>
    </ligand>
</feature>
<feature type="binding site" evidence="1">
    <location>
        <begin position="133"/>
        <end position="141"/>
    </location>
    <ligand>
        <name>ATP</name>
        <dbReference type="ChEBI" id="CHEBI:30616"/>
    </ligand>
</feature>
<comment type="catalytic activity">
    <reaction evidence="2">
        <text>(6S)-5-formyl-5,6,7,8-tetrahydrofolate + ATP = (6R)-5,10-methenyltetrahydrofolate + ADP + phosphate</text>
        <dbReference type="Rhea" id="RHEA:10488"/>
        <dbReference type="ChEBI" id="CHEBI:30616"/>
        <dbReference type="ChEBI" id="CHEBI:43474"/>
        <dbReference type="ChEBI" id="CHEBI:57455"/>
        <dbReference type="ChEBI" id="CHEBI:57457"/>
        <dbReference type="ChEBI" id="CHEBI:456216"/>
        <dbReference type="EC" id="6.3.3.2"/>
    </reaction>
</comment>
<dbReference type="NCBIfam" id="TIGR02727">
    <property type="entry name" value="MTHFS_bact"/>
    <property type="match status" value="1"/>
</dbReference>
<dbReference type="GO" id="GO:0046872">
    <property type="term" value="F:metal ion binding"/>
    <property type="evidence" value="ECO:0007669"/>
    <property type="project" value="UniProtKB-KW"/>
</dbReference>
<dbReference type="InterPro" id="IPR037171">
    <property type="entry name" value="NagB/RpiA_transferase-like"/>
</dbReference>
<keyword evidence="2" id="KW-0460">Magnesium</keyword>
<name>A0A410G5M8_9FLAO</name>
<dbReference type="Gene3D" id="3.40.50.10420">
    <property type="entry name" value="NagB/RpiA/CoA transferase-like"/>
    <property type="match status" value="1"/>
</dbReference>
<dbReference type="EMBL" id="CP034951">
    <property type="protein sequence ID" value="QAA82563.1"/>
    <property type="molecule type" value="Genomic_DNA"/>
</dbReference>